<dbReference type="SUPFAM" id="SSF88946">
    <property type="entry name" value="Sigma2 domain of RNA polymerase sigma factors"/>
    <property type="match status" value="1"/>
</dbReference>
<accession>A0ABR7M1D4</accession>
<dbReference type="InterPro" id="IPR013325">
    <property type="entry name" value="RNA_pol_sigma_r2"/>
</dbReference>
<dbReference type="NCBIfam" id="TIGR02983">
    <property type="entry name" value="SigE-fam_strep"/>
    <property type="match status" value="1"/>
</dbReference>
<dbReference type="NCBIfam" id="TIGR02937">
    <property type="entry name" value="sigma70-ECF"/>
    <property type="match status" value="1"/>
</dbReference>
<evidence type="ECO:0000313" key="9">
    <source>
        <dbReference type="Proteomes" id="UP000805614"/>
    </source>
</evidence>
<dbReference type="Gene3D" id="1.10.1740.10">
    <property type="match status" value="1"/>
</dbReference>
<evidence type="ECO:0000313" key="8">
    <source>
        <dbReference type="EMBL" id="MBC6470594.1"/>
    </source>
</evidence>
<comment type="similarity">
    <text evidence="1">Belongs to the sigma-70 factor family. ECF subfamily.</text>
</comment>
<evidence type="ECO:0000256" key="4">
    <source>
        <dbReference type="ARBA" id="ARBA00023125"/>
    </source>
</evidence>
<keyword evidence="4" id="KW-0238">DNA-binding</keyword>
<dbReference type="PANTHER" id="PTHR43133">
    <property type="entry name" value="RNA POLYMERASE ECF-TYPE SIGMA FACTO"/>
    <property type="match status" value="1"/>
</dbReference>
<dbReference type="InterPro" id="IPR014284">
    <property type="entry name" value="RNA_pol_sigma-70_dom"/>
</dbReference>
<dbReference type="Pfam" id="PF08281">
    <property type="entry name" value="Sigma70_r4_2"/>
    <property type="match status" value="1"/>
</dbReference>
<dbReference type="Pfam" id="PF04542">
    <property type="entry name" value="Sigma70_r2"/>
    <property type="match status" value="1"/>
</dbReference>
<organism evidence="8 9">
    <name type="scientific">Actinomadura alba</name>
    <dbReference type="NCBI Taxonomy" id="406431"/>
    <lineage>
        <taxon>Bacteria</taxon>
        <taxon>Bacillati</taxon>
        <taxon>Actinomycetota</taxon>
        <taxon>Actinomycetes</taxon>
        <taxon>Streptosporangiales</taxon>
        <taxon>Thermomonosporaceae</taxon>
        <taxon>Actinomadura</taxon>
    </lineage>
</organism>
<evidence type="ECO:0000259" key="7">
    <source>
        <dbReference type="Pfam" id="PF08281"/>
    </source>
</evidence>
<dbReference type="PANTHER" id="PTHR43133:SF50">
    <property type="entry name" value="ECF RNA POLYMERASE SIGMA FACTOR SIGM"/>
    <property type="match status" value="1"/>
</dbReference>
<evidence type="ECO:0000259" key="6">
    <source>
        <dbReference type="Pfam" id="PF04542"/>
    </source>
</evidence>
<gene>
    <name evidence="8" type="ORF">HKK74_34650</name>
</gene>
<dbReference type="CDD" id="cd06171">
    <property type="entry name" value="Sigma70_r4"/>
    <property type="match status" value="1"/>
</dbReference>
<keyword evidence="9" id="KW-1185">Reference proteome</keyword>
<keyword evidence="2" id="KW-0805">Transcription regulation</keyword>
<reference evidence="8 9" key="1">
    <citation type="submission" date="2020-06" db="EMBL/GenBank/DDBJ databases">
        <title>Actinomadura xiongansis sp. nov., isolated from soil of Baiyangdian.</title>
        <authorList>
            <person name="Zhang X."/>
        </authorList>
    </citation>
    <scope>NUCLEOTIDE SEQUENCE [LARGE SCALE GENOMIC DNA]</scope>
    <source>
        <strain evidence="8 9">HBUM206468</strain>
    </source>
</reference>
<evidence type="ECO:0000256" key="2">
    <source>
        <dbReference type="ARBA" id="ARBA00023015"/>
    </source>
</evidence>
<dbReference type="EMBL" id="JABVEC010000044">
    <property type="protein sequence ID" value="MBC6470594.1"/>
    <property type="molecule type" value="Genomic_DNA"/>
</dbReference>
<sequence>MADRADYQDFVAAGWPRLLRLAFLLTQDWAAAEDLVQTGLVKAWFAWPRIRGEPEPYVRKIIVNTQTSWLRRTWRSREITSAAVPDQAEGPDVFGETNDRDAVWAALRRLPPRQRAVLVLRYFEDLSEAQVAKLLGCSVGTVKSQSSKALATLRIDEVFVTTMTHGRD</sequence>
<evidence type="ECO:0000256" key="5">
    <source>
        <dbReference type="ARBA" id="ARBA00023163"/>
    </source>
</evidence>
<evidence type="ECO:0000256" key="1">
    <source>
        <dbReference type="ARBA" id="ARBA00010641"/>
    </source>
</evidence>
<dbReference type="SUPFAM" id="SSF88659">
    <property type="entry name" value="Sigma3 and sigma4 domains of RNA polymerase sigma factors"/>
    <property type="match status" value="1"/>
</dbReference>
<name>A0ABR7M1D4_9ACTN</name>
<comment type="caution">
    <text evidence="8">The sequence shown here is derived from an EMBL/GenBank/DDBJ whole genome shotgun (WGS) entry which is preliminary data.</text>
</comment>
<keyword evidence="3" id="KW-0731">Sigma factor</keyword>
<dbReference type="InterPro" id="IPR014325">
    <property type="entry name" value="RNA_pol_sigma-E_actinobac"/>
</dbReference>
<dbReference type="InterPro" id="IPR013249">
    <property type="entry name" value="RNA_pol_sigma70_r4_t2"/>
</dbReference>
<dbReference type="Proteomes" id="UP000805614">
    <property type="component" value="Unassembled WGS sequence"/>
</dbReference>
<dbReference type="InterPro" id="IPR013324">
    <property type="entry name" value="RNA_pol_sigma_r3/r4-like"/>
</dbReference>
<dbReference type="InterPro" id="IPR036388">
    <property type="entry name" value="WH-like_DNA-bd_sf"/>
</dbReference>
<dbReference type="RefSeq" id="WP_187247637.1">
    <property type="nucleotide sequence ID" value="NZ_BAAAOK010000005.1"/>
</dbReference>
<feature type="domain" description="RNA polymerase sigma factor 70 region 4 type 2" evidence="7">
    <location>
        <begin position="101"/>
        <end position="153"/>
    </location>
</feature>
<evidence type="ECO:0000256" key="3">
    <source>
        <dbReference type="ARBA" id="ARBA00023082"/>
    </source>
</evidence>
<proteinExistence type="inferred from homology"/>
<dbReference type="InterPro" id="IPR007627">
    <property type="entry name" value="RNA_pol_sigma70_r2"/>
</dbReference>
<keyword evidence="5" id="KW-0804">Transcription</keyword>
<dbReference type="Gene3D" id="1.10.10.10">
    <property type="entry name" value="Winged helix-like DNA-binding domain superfamily/Winged helix DNA-binding domain"/>
    <property type="match status" value="1"/>
</dbReference>
<dbReference type="InterPro" id="IPR039425">
    <property type="entry name" value="RNA_pol_sigma-70-like"/>
</dbReference>
<feature type="domain" description="RNA polymerase sigma-70 region 2" evidence="6">
    <location>
        <begin position="16"/>
        <end position="75"/>
    </location>
</feature>
<protein>
    <submittedName>
        <fullName evidence="8">SigE family RNA polymerase sigma factor</fullName>
    </submittedName>
</protein>